<organism evidence="1 2">
    <name type="scientific">Paramecium primaurelia</name>
    <dbReference type="NCBI Taxonomy" id="5886"/>
    <lineage>
        <taxon>Eukaryota</taxon>
        <taxon>Sar</taxon>
        <taxon>Alveolata</taxon>
        <taxon>Ciliophora</taxon>
        <taxon>Intramacronucleata</taxon>
        <taxon>Oligohymenophorea</taxon>
        <taxon>Peniculida</taxon>
        <taxon>Parameciidae</taxon>
        <taxon>Paramecium</taxon>
    </lineage>
</organism>
<dbReference type="AlphaFoldDB" id="A0A8S1L5G2"/>
<accession>A0A8S1L5G2</accession>
<dbReference type="Proteomes" id="UP000688137">
    <property type="component" value="Unassembled WGS sequence"/>
</dbReference>
<proteinExistence type="predicted"/>
<keyword evidence="2" id="KW-1185">Reference proteome</keyword>
<dbReference type="EMBL" id="CAJJDM010000029">
    <property type="protein sequence ID" value="CAD8060803.1"/>
    <property type="molecule type" value="Genomic_DNA"/>
</dbReference>
<sequence length="150" mass="17507">MNLCDNSGWDIEEQCYLDTLFTGYLPKLEKRISENSSHRIRTLSQPKQFNHSINSLHHHRPTQSQAFQMSSYSANFYTPSTTKTRISFKFTPTLTLDEQSKQKNISQSPIKKKPKYTIINMSQLLSVTPKVKIHQDSLNKVLERFSNKKR</sequence>
<dbReference type="OMA" id="FQMSSYS"/>
<protein>
    <submittedName>
        <fullName evidence="1">Uncharacterized protein</fullName>
    </submittedName>
</protein>
<comment type="caution">
    <text evidence="1">The sequence shown here is derived from an EMBL/GenBank/DDBJ whole genome shotgun (WGS) entry which is preliminary data.</text>
</comment>
<gene>
    <name evidence="1" type="ORF">PPRIM_AZ9-3.1.T0300320</name>
</gene>
<evidence type="ECO:0000313" key="1">
    <source>
        <dbReference type="EMBL" id="CAD8060803.1"/>
    </source>
</evidence>
<evidence type="ECO:0000313" key="2">
    <source>
        <dbReference type="Proteomes" id="UP000688137"/>
    </source>
</evidence>
<name>A0A8S1L5G2_PARPR</name>
<reference evidence="1" key="1">
    <citation type="submission" date="2021-01" db="EMBL/GenBank/DDBJ databases">
        <authorList>
            <consortium name="Genoscope - CEA"/>
            <person name="William W."/>
        </authorList>
    </citation>
    <scope>NUCLEOTIDE SEQUENCE</scope>
</reference>